<evidence type="ECO:0000256" key="2">
    <source>
        <dbReference type="ARBA" id="ARBA00023186"/>
    </source>
</evidence>
<keyword evidence="5" id="KW-1185">Reference proteome</keyword>
<dbReference type="InterPro" id="IPR002639">
    <property type="entry name" value="UreF"/>
</dbReference>
<keyword evidence="1 3" id="KW-0996">Nickel insertion</keyword>
<dbReference type="EMBL" id="JBFALK010000017">
    <property type="protein sequence ID" value="MEV0972634.1"/>
    <property type="molecule type" value="Genomic_DNA"/>
</dbReference>
<comment type="subcellular location">
    <subcellularLocation>
        <location evidence="3">Cytoplasm</location>
    </subcellularLocation>
</comment>
<keyword evidence="2 3" id="KW-0143">Chaperone</keyword>
<name>A0ABV3GLW7_MICGL</name>
<protein>
    <recommendedName>
        <fullName evidence="3">Urease accessory protein UreF</fullName>
    </recommendedName>
</protein>
<comment type="subunit">
    <text evidence="3">UreD, UreF and UreG form a complex that acts as a GTP-hydrolysis-dependent molecular chaperone, activating the urease apoprotein by helping to assemble the nickel containing metallocenter of UreC. The UreE protein probably delivers the nickel.</text>
</comment>
<dbReference type="RefSeq" id="WP_358137901.1">
    <property type="nucleotide sequence ID" value="NZ_JBFALK010000017.1"/>
</dbReference>
<comment type="similarity">
    <text evidence="3">Belongs to the UreF family.</text>
</comment>
<dbReference type="PANTHER" id="PTHR33620:SF1">
    <property type="entry name" value="UREASE ACCESSORY PROTEIN F"/>
    <property type="match status" value="1"/>
</dbReference>
<keyword evidence="3" id="KW-0963">Cytoplasm</keyword>
<proteinExistence type="inferred from homology"/>
<dbReference type="Pfam" id="PF01730">
    <property type="entry name" value="UreF"/>
    <property type="match status" value="1"/>
</dbReference>
<sequence>MSVRTDPGPLLAQLQLTDSAFPSGRYTLSYGLEGFVQEGPVDVTAYLVDLLCHSAGPGDGRALVLAHRAVTAGDWDALVAADRRLHAVKLNREIRAAATRTGRQVLDTACLVFGGPVPDRLSDLVRAKATPGNHAVVVGALHAASGVGVENAVTGDLFSFASGVASAAVRLGRIDFRRAQSILYSVRDEIGHAARVALAARVPRDIHSSTPAADAASAAHERAAARLFTT</sequence>
<dbReference type="HAMAP" id="MF_01385">
    <property type="entry name" value="UreF"/>
    <property type="match status" value="1"/>
</dbReference>
<comment type="function">
    <text evidence="3">Required for maturation of urease via the functional incorporation of the urease nickel metallocenter.</text>
</comment>
<comment type="caution">
    <text evidence="4">The sequence shown here is derived from an EMBL/GenBank/DDBJ whole genome shotgun (WGS) entry which is preliminary data.</text>
</comment>
<dbReference type="Gene3D" id="1.10.4190.10">
    <property type="entry name" value="Urease accessory protein UreF"/>
    <property type="match status" value="1"/>
</dbReference>
<evidence type="ECO:0000256" key="3">
    <source>
        <dbReference type="HAMAP-Rule" id="MF_01385"/>
    </source>
</evidence>
<dbReference type="InterPro" id="IPR038277">
    <property type="entry name" value="UreF_sf"/>
</dbReference>
<dbReference type="PANTHER" id="PTHR33620">
    <property type="entry name" value="UREASE ACCESSORY PROTEIN F"/>
    <property type="match status" value="1"/>
</dbReference>
<reference evidence="4 5" key="1">
    <citation type="submission" date="2024-06" db="EMBL/GenBank/DDBJ databases">
        <title>The Natural Products Discovery Center: Release of the First 8490 Sequenced Strains for Exploring Actinobacteria Biosynthetic Diversity.</title>
        <authorList>
            <person name="Kalkreuter E."/>
            <person name="Kautsar S.A."/>
            <person name="Yang D."/>
            <person name="Bader C.D."/>
            <person name="Teijaro C.N."/>
            <person name="Fluegel L."/>
            <person name="Davis C.M."/>
            <person name="Simpson J.R."/>
            <person name="Lauterbach L."/>
            <person name="Steele A.D."/>
            <person name="Gui C."/>
            <person name="Meng S."/>
            <person name="Li G."/>
            <person name="Viehrig K."/>
            <person name="Ye F."/>
            <person name="Su P."/>
            <person name="Kiefer A.F."/>
            <person name="Nichols A."/>
            <person name="Cepeda A.J."/>
            <person name="Yan W."/>
            <person name="Fan B."/>
            <person name="Jiang Y."/>
            <person name="Adhikari A."/>
            <person name="Zheng C.-J."/>
            <person name="Schuster L."/>
            <person name="Cowan T.M."/>
            <person name="Smanski M.J."/>
            <person name="Chevrette M.G."/>
            <person name="De Carvalho L.P.S."/>
            <person name="Shen B."/>
        </authorList>
    </citation>
    <scope>NUCLEOTIDE SEQUENCE [LARGE SCALE GENOMIC DNA]</scope>
    <source>
        <strain evidence="4 5">NPDC050100</strain>
    </source>
</reference>
<evidence type="ECO:0000313" key="4">
    <source>
        <dbReference type="EMBL" id="MEV0972634.1"/>
    </source>
</evidence>
<organism evidence="4 5">
    <name type="scientific">Microtetraspora glauca</name>
    <dbReference type="NCBI Taxonomy" id="1996"/>
    <lineage>
        <taxon>Bacteria</taxon>
        <taxon>Bacillati</taxon>
        <taxon>Actinomycetota</taxon>
        <taxon>Actinomycetes</taxon>
        <taxon>Streptosporangiales</taxon>
        <taxon>Streptosporangiaceae</taxon>
        <taxon>Microtetraspora</taxon>
    </lineage>
</organism>
<gene>
    <name evidence="3" type="primary">ureF</name>
    <name evidence="4" type="ORF">AB0I59_28860</name>
</gene>
<dbReference type="PIRSF" id="PIRSF009467">
    <property type="entry name" value="Ureas_acces_UreF"/>
    <property type="match status" value="1"/>
</dbReference>
<dbReference type="Proteomes" id="UP001551675">
    <property type="component" value="Unassembled WGS sequence"/>
</dbReference>
<evidence type="ECO:0000313" key="5">
    <source>
        <dbReference type="Proteomes" id="UP001551675"/>
    </source>
</evidence>
<accession>A0ABV3GLW7</accession>
<evidence type="ECO:0000256" key="1">
    <source>
        <dbReference type="ARBA" id="ARBA00022988"/>
    </source>
</evidence>